<dbReference type="RefSeq" id="WP_244356819.1">
    <property type="nucleotide sequence ID" value="NZ_JAJNNZ010000005.1"/>
</dbReference>
<accession>A0A9X2AVI4</accession>
<reference evidence="2" key="1">
    <citation type="submission" date="2021-11" db="EMBL/GenBank/DDBJ databases">
        <title>Vibrio ZSDE26 sp. nov. and Vibrio ZSDZ34 sp. nov., isolated from coastal seawater in Qingdao.</title>
        <authorList>
            <person name="Zhang P."/>
        </authorList>
    </citation>
    <scope>NUCLEOTIDE SEQUENCE</scope>
    <source>
        <strain evidence="2">ZSDZ34</strain>
    </source>
</reference>
<evidence type="ECO:0000313" key="3">
    <source>
        <dbReference type="Proteomes" id="UP001139488"/>
    </source>
</evidence>
<evidence type="ECO:0000313" key="2">
    <source>
        <dbReference type="EMBL" id="MCJ2376899.1"/>
    </source>
</evidence>
<evidence type="ECO:0008006" key="4">
    <source>
        <dbReference type="Google" id="ProtNLM"/>
    </source>
</evidence>
<keyword evidence="1" id="KW-0732">Signal</keyword>
<sequence length="142" mass="16241">MPLMKKLLVLLFFITSLHVNAKGDIDLMLSHTMKSYIEGGVGKIEQMWPLSDGIEKRPFVDTFRAIEGYYGSAISYDVINVSNVSPKAIVVYIAVNYEKGVGFIRMQVYRTHKDKYIITYANVHTEAYKIMPSRLTLKINEE</sequence>
<feature type="signal peptide" evidence="1">
    <location>
        <begin position="1"/>
        <end position="21"/>
    </location>
</feature>
<keyword evidence="3" id="KW-1185">Reference proteome</keyword>
<dbReference type="EMBL" id="JAJNNZ010000005">
    <property type="protein sequence ID" value="MCJ2376899.1"/>
    <property type="molecule type" value="Genomic_DNA"/>
</dbReference>
<organism evidence="2 3">
    <name type="scientific">Vibrio gelatinilyticus</name>
    <dbReference type="NCBI Taxonomy" id="2893468"/>
    <lineage>
        <taxon>Bacteria</taxon>
        <taxon>Pseudomonadati</taxon>
        <taxon>Pseudomonadota</taxon>
        <taxon>Gammaproteobacteria</taxon>
        <taxon>Vibrionales</taxon>
        <taxon>Vibrionaceae</taxon>
        <taxon>Vibrio</taxon>
    </lineage>
</organism>
<dbReference type="Proteomes" id="UP001139488">
    <property type="component" value="Unassembled WGS sequence"/>
</dbReference>
<name>A0A9X2AVI4_9VIBR</name>
<feature type="chain" id="PRO_5040761235" description="DUF4019 domain-containing protein" evidence="1">
    <location>
        <begin position="22"/>
        <end position="142"/>
    </location>
</feature>
<gene>
    <name evidence="2" type="ORF">LNL84_08625</name>
</gene>
<proteinExistence type="predicted"/>
<dbReference type="AlphaFoldDB" id="A0A9X2AVI4"/>
<protein>
    <recommendedName>
        <fullName evidence="4">DUF4019 domain-containing protein</fullName>
    </recommendedName>
</protein>
<comment type="caution">
    <text evidence="2">The sequence shown here is derived from an EMBL/GenBank/DDBJ whole genome shotgun (WGS) entry which is preliminary data.</text>
</comment>
<evidence type="ECO:0000256" key="1">
    <source>
        <dbReference type="SAM" id="SignalP"/>
    </source>
</evidence>